<dbReference type="Proteomes" id="UP001054945">
    <property type="component" value="Unassembled WGS sequence"/>
</dbReference>
<dbReference type="EMBL" id="BPLR01015134">
    <property type="protein sequence ID" value="GIY73865.1"/>
    <property type="molecule type" value="Genomic_DNA"/>
</dbReference>
<gene>
    <name evidence="1" type="ORF">CEXT_54921</name>
</gene>
<protein>
    <submittedName>
        <fullName evidence="1">Uncharacterized protein</fullName>
    </submittedName>
</protein>
<organism evidence="1 2">
    <name type="scientific">Caerostris extrusa</name>
    <name type="common">Bark spider</name>
    <name type="synonym">Caerostris bankana</name>
    <dbReference type="NCBI Taxonomy" id="172846"/>
    <lineage>
        <taxon>Eukaryota</taxon>
        <taxon>Metazoa</taxon>
        <taxon>Ecdysozoa</taxon>
        <taxon>Arthropoda</taxon>
        <taxon>Chelicerata</taxon>
        <taxon>Arachnida</taxon>
        <taxon>Araneae</taxon>
        <taxon>Araneomorphae</taxon>
        <taxon>Entelegynae</taxon>
        <taxon>Araneoidea</taxon>
        <taxon>Araneidae</taxon>
        <taxon>Caerostris</taxon>
    </lineage>
</organism>
<reference evidence="1 2" key="1">
    <citation type="submission" date="2021-06" db="EMBL/GenBank/DDBJ databases">
        <title>Caerostris extrusa draft genome.</title>
        <authorList>
            <person name="Kono N."/>
            <person name="Arakawa K."/>
        </authorList>
    </citation>
    <scope>NUCLEOTIDE SEQUENCE [LARGE SCALE GENOMIC DNA]</scope>
</reference>
<name>A0AAV4VVH6_CAEEX</name>
<comment type="caution">
    <text evidence="1">The sequence shown here is derived from an EMBL/GenBank/DDBJ whole genome shotgun (WGS) entry which is preliminary data.</text>
</comment>
<evidence type="ECO:0000313" key="1">
    <source>
        <dbReference type="EMBL" id="GIY73865.1"/>
    </source>
</evidence>
<keyword evidence="2" id="KW-1185">Reference proteome</keyword>
<dbReference type="AlphaFoldDB" id="A0AAV4VVH6"/>
<proteinExistence type="predicted"/>
<accession>A0AAV4VVH6</accession>
<evidence type="ECO:0000313" key="2">
    <source>
        <dbReference type="Proteomes" id="UP001054945"/>
    </source>
</evidence>
<sequence length="144" mass="16725">MNESERMEYSLLICSKVPVSYLMDLYCLYRGINSPPMGPFYVKTVTVLCVEKVVDPEEWLYCIKWSKYQSQCEHSSLELFISRRNRSLFYYAVGDVGNLLVSRENNHTIQIHSETVQMLTGITGEYCHKPAIYVVDVHPRNVDC</sequence>